<name>A0A1J5S6D0_9ZZZZ</name>
<sequence>MPYYVYKIHPPLKTLELIGQHASFKDASSAVKALRAEAAQSAAIKMIFAENELAAEDLLSQVRPPEPMVGDDY</sequence>
<proteinExistence type="predicted"/>
<accession>A0A1J5S6D0</accession>
<protein>
    <submittedName>
        <fullName evidence="1">Uncharacterized protein</fullName>
    </submittedName>
</protein>
<organism evidence="1">
    <name type="scientific">mine drainage metagenome</name>
    <dbReference type="NCBI Taxonomy" id="410659"/>
    <lineage>
        <taxon>unclassified sequences</taxon>
        <taxon>metagenomes</taxon>
        <taxon>ecological metagenomes</taxon>
    </lineage>
</organism>
<comment type="caution">
    <text evidence="1">The sequence shown here is derived from an EMBL/GenBank/DDBJ whole genome shotgun (WGS) entry which is preliminary data.</text>
</comment>
<reference evidence="1" key="1">
    <citation type="submission" date="2016-10" db="EMBL/GenBank/DDBJ databases">
        <title>Sequence of Gallionella enrichment culture.</title>
        <authorList>
            <person name="Poehlein A."/>
            <person name="Muehling M."/>
            <person name="Daniel R."/>
        </authorList>
    </citation>
    <scope>NUCLEOTIDE SEQUENCE</scope>
</reference>
<dbReference type="EMBL" id="MLJW01000062">
    <property type="protein sequence ID" value="OIR03855.1"/>
    <property type="molecule type" value="Genomic_DNA"/>
</dbReference>
<evidence type="ECO:0000313" key="1">
    <source>
        <dbReference type="EMBL" id="OIR03855.1"/>
    </source>
</evidence>
<dbReference type="AlphaFoldDB" id="A0A1J5S6D0"/>
<gene>
    <name evidence="1" type="ORF">GALL_140360</name>
</gene>